<sequence length="378" mass="41991">MLQLNDTERTVLACLWRQDGLSRARITALTKLSKATISRVVNQLMEKRLLTEQSVESRKTRGRPSTPLTLDRNSRSVGGVNIRSNCFDVSLGDLSGRIKDFFSIGHGRTDVEEGLAALPERLVERGVELDRLVSFSIVTPGIVERATGSVTNAFYTSGGRVFLGEKLALDCPVTVENDANSLIYSEILFGRIRETDILYIDKGFGSSLVIDGKVFRGPHGSAGELGHLQLDPHGPLCWCGKRGCLSAYFARESLMDRFSFHLNESHLKQPERALLGVLSQEYAVSSDRKFAEVFEQLLDLLGAAIANVVDFLGVETVVLNNQNPVYNSRTFDYLREYIFTTAIKRKNLRFESVTVSTERLMLVPLAVALSALLEKQEV</sequence>
<dbReference type="AlphaFoldDB" id="A0A7Z7LIB7"/>
<gene>
    <name evidence="3" type="ORF">MESINF_2804</name>
</gene>
<proteinExistence type="inferred from homology"/>
<dbReference type="PANTHER" id="PTHR18964:SF149">
    <property type="entry name" value="BIFUNCTIONAL UDP-N-ACETYLGLUCOSAMINE 2-EPIMERASE_N-ACETYLMANNOSAMINE KINASE"/>
    <property type="match status" value="1"/>
</dbReference>
<dbReference type="InterPro" id="IPR043129">
    <property type="entry name" value="ATPase_NBD"/>
</dbReference>
<dbReference type="EMBL" id="LS974202">
    <property type="protein sequence ID" value="SSC14244.1"/>
    <property type="molecule type" value="Genomic_DNA"/>
</dbReference>
<dbReference type="RefSeq" id="WP_169700653.1">
    <property type="nucleotide sequence ID" value="NZ_LS974202.1"/>
</dbReference>
<dbReference type="Pfam" id="PF00480">
    <property type="entry name" value="ROK"/>
    <property type="match status" value="1"/>
</dbReference>
<dbReference type="PANTHER" id="PTHR18964">
    <property type="entry name" value="ROK (REPRESSOR, ORF, KINASE) FAMILY"/>
    <property type="match status" value="1"/>
</dbReference>
<evidence type="ECO:0000256" key="1">
    <source>
        <dbReference type="ARBA" id="ARBA00006479"/>
    </source>
</evidence>
<reference evidence="3 4" key="1">
    <citation type="submission" date="2017-01" db="EMBL/GenBank/DDBJ databases">
        <authorList>
            <person name="Erauso G."/>
        </authorList>
    </citation>
    <scope>NUCLEOTIDE SEQUENCE [LARGE SCALE GENOMIC DNA]</scope>
    <source>
        <strain evidence="3">MESINF1</strain>
    </source>
</reference>
<dbReference type="InterPro" id="IPR000600">
    <property type="entry name" value="ROK"/>
</dbReference>
<dbReference type="SUPFAM" id="SSF46785">
    <property type="entry name" value="Winged helix' DNA-binding domain"/>
    <property type="match status" value="1"/>
</dbReference>
<keyword evidence="3" id="KW-0808">Transferase</keyword>
<evidence type="ECO:0000256" key="2">
    <source>
        <dbReference type="SAM" id="MobiDB-lite"/>
    </source>
</evidence>
<comment type="similarity">
    <text evidence="1">Belongs to the ROK (NagC/XylR) family.</text>
</comment>
<dbReference type="Gene3D" id="1.10.10.10">
    <property type="entry name" value="Winged helix-like DNA-binding domain superfamily/Winged helix DNA-binding domain"/>
    <property type="match status" value="1"/>
</dbReference>
<dbReference type="GO" id="GO:0009384">
    <property type="term" value="F:N-acylmannosamine kinase activity"/>
    <property type="evidence" value="ECO:0007669"/>
    <property type="project" value="UniProtKB-EC"/>
</dbReference>
<keyword evidence="4" id="KW-1185">Reference proteome</keyword>
<dbReference type="KEGG" id="minf:MESINF_2804"/>
<protein>
    <submittedName>
        <fullName evidence="3">Putative N-acylmannosamine kinase</fullName>
        <ecNumber evidence="3">2.7.1.60</ecNumber>
    </submittedName>
</protein>
<evidence type="ECO:0000313" key="3">
    <source>
        <dbReference type="EMBL" id="SSC14244.1"/>
    </source>
</evidence>
<dbReference type="EC" id="2.7.1.60" evidence="3"/>
<keyword evidence="3" id="KW-0418">Kinase</keyword>
<dbReference type="Proteomes" id="UP000250796">
    <property type="component" value="Chromosome MESINF"/>
</dbReference>
<accession>A0A7Z7LIB7</accession>
<name>A0A7Z7LIB7_9BACT</name>
<feature type="region of interest" description="Disordered" evidence="2">
    <location>
        <begin position="53"/>
        <end position="74"/>
    </location>
</feature>
<evidence type="ECO:0000313" key="4">
    <source>
        <dbReference type="Proteomes" id="UP000250796"/>
    </source>
</evidence>
<dbReference type="InterPro" id="IPR036388">
    <property type="entry name" value="WH-like_DNA-bd_sf"/>
</dbReference>
<dbReference type="Gene3D" id="3.30.420.40">
    <property type="match status" value="2"/>
</dbReference>
<dbReference type="InterPro" id="IPR036390">
    <property type="entry name" value="WH_DNA-bd_sf"/>
</dbReference>
<dbReference type="SUPFAM" id="SSF53067">
    <property type="entry name" value="Actin-like ATPase domain"/>
    <property type="match status" value="1"/>
</dbReference>
<organism evidence="3 4">
    <name type="scientific">Mesotoga infera</name>
    <dbReference type="NCBI Taxonomy" id="1236046"/>
    <lineage>
        <taxon>Bacteria</taxon>
        <taxon>Thermotogati</taxon>
        <taxon>Thermotogota</taxon>
        <taxon>Thermotogae</taxon>
        <taxon>Kosmotogales</taxon>
        <taxon>Kosmotogaceae</taxon>
        <taxon>Mesotoga</taxon>
    </lineage>
</organism>